<protein>
    <submittedName>
        <fullName evidence="2">Uncharacterized protein</fullName>
    </submittedName>
</protein>
<reference evidence="2 3" key="1">
    <citation type="submission" date="2020-08" db="EMBL/GenBank/DDBJ databases">
        <title>Genomic Encyclopedia of Type Strains, Phase IV (KMG-IV): sequencing the most valuable type-strain genomes for metagenomic binning, comparative biology and taxonomic classification.</title>
        <authorList>
            <person name="Goeker M."/>
        </authorList>
    </citation>
    <scope>NUCLEOTIDE SEQUENCE [LARGE SCALE GENOMIC DNA]</scope>
    <source>
        <strain evidence="2 3">DSM 44197</strain>
    </source>
</reference>
<feature type="transmembrane region" description="Helical" evidence="1">
    <location>
        <begin position="174"/>
        <end position="192"/>
    </location>
</feature>
<keyword evidence="1" id="KW-0472">Membrane</keyword>
<evidence type="ECO:0000313" key="2">
    <source>
        <dbReference type="EMBL" id="MBA8957111.1"/>
    </source>
</evidence>
<evidence type="ECO:0000256" key="1">
    <source>
        <dbReference type="SAM" id="Phobius"/>
    </source>
</evidence>
<proteinExistence type="predicted"/>
<keyword evidence="1" id="KW-1133">Transmembrane helix</keyword>
<comment type="caution">
    <text evidence="2">The sequence shown here is derived from an EMBL/GenBank/DDBJ whole genome shotgun (WGS) entry which is preliminary data.</text>
</comment>
<keyword evidence="3" id="KW-1185">Reference proteome</keyword>
<dbReference type="Proteomes" id="UP000572680">
    <property type="component" value="Unassembled WGS sequence"/>
</dbReference>
<organism evidence="2 3">
    <name type="scientific">Actinomadura namibiensis</name>
    <dbReference type="NCBI Taxonomy" id="182080"/>
    <lineage>
        <taxon>Bacteria</taxon>
        <taxon>Bacillati</taxon>
        <taxon>Actinomycetota</taxon>
        <taxon>Actinomycetes</taxon>
        <taxon>Streptosporangiales</taxon>
        <taxon>Thermomonosporaceae</taxon>
        <taxon>Actinomadura</taxon>
    </lineage>
</organism>
<feature type="transmembrane region" description="Helical" evidence="1">
    <location>
        <begin position="70"/>
        <end position="88"/>
    </location>
</feature>
<dbReference type="AlphaFoldDB" id="A0A7W3LZE4"/>
<dbReference type="EMBL" id="JACJIA010000020">
    <property type="protein sequence ID" value="MBA8957111.1"/>
    <property type="molecule type" value="Genomic_DNA"/>
</dbReference>
<feature type="transmembrane region" description="Helical" evidence="1">
    <location>
        <begin position="43"/>
        <end position="63"/>
    </location>
</feature>
<sequence length="193" mass="20475">MTETTAAARGRRIDAVKRRWPTLAACLLAPLMVMPGGDPDPGGQARALAEAMLMLPLIYLIVAKLDRRRLTWPVLFGVVGLFVVAKALNVVAPSVVLGAVALVVLLWGIAGGRLRRGDVFTTQAAGLVGFGALVLAGLVMDPEVGLYLVAAGWFLHGVWDFAHIRLRRTVASSFAEWCGIVDVLVAVGLIALL</sequence>
<accession>A0A7W3LZE4</accession>
<keyword evidence="1" id="KW-0812">Transmembrane</keyword>
<feature type="transmembrane region" description="Helical" evidence="1">
    <location>
        <begin position="144"/>
        <end position="162"/>
    </location>
</feature>
<dbReference type="RefSeq" id="WP_182848963.1">
    <property type="nucleotide sequence ID" value="NZ_BAAALP010000019.1"/>
</dbReference>
<feature type="transmembrane region" description="Helical" evidence="1">
    <location>
        <begin position="20"/>
        <end position="37"/>
    </location>
</feature>
<gene>
    <name evidence="2" type="ORF">HNR61_008802</name>
</gene>
<feature type="transmembrane region" description="Helical" evidence="1">
    <location>
        <begin position="94"/>
        <end position="112"/>
    </location>
</feature>
<feature type="transmembrane region" description="Helical" evidence="1">
    <location>
        <begin position="119"/>
        <end position="138"/>
    </location>
</feature>
<evidence type="ECO:0000313" key="3">
    <source>
        <dbReference type="Proteomes" id="UP000572680"/>
    </source>
</evidence>
<name>A0A7W3LZE4_ACTNM</name>